<comment type="caution">
    <text evidence="1">The sequence shown here is derived from an EMBL/GenBank/DDBJ whole genome shotgun (WGS) entry which is preliminary data.</text>
</comment>
<sequence length="458" mass="48403">MPLVAVVILGVAVASCSKDEALFDAIPAEVDNVGFVRLKSVLSQSGFKFGPNGVTTDGPAAPEGRFRDLVDLADVMDRSGVCDIDRMAWARDRDGVIYVTALVSDCDKFAEATSGEIGWTEAKDGFRQGQWGGFTALTGDGRFWLTDAKDAVKAVRELQKKAGKSPLTALSGICGMLEGQGLLNMALSCDAAAKGGKKDDGAQAAQESLWATISCDIKDNKLVAGSVVMQADGTTVAADGLQPVNQAVLSYIPDSFSFAFAVGLTPDFDWSVLTQAVSAFGGFQARGMMAVVTPYLQSINGTVMLAAGPANDQAYSEIDPGNWHFILMAHMPQQKITEIMNMVRNSMFVAGMSPRMTDQGLLIVPQYGMNLYLGNVDGYFAVSNMPFDNTRQNSLAPLFSGKDGAVMLELPSLRSLSPAAPAFGFRLTGQTGQGSTTAELALTGTTQPILQAILSALL</sequence>
<gene>
    <name evidence="1" type="ORF">C5O23_06250</name>
</gene>
<keyword evidence="2" id="KW-1185">Reference proteome</keyword>
<name>A0A2V1INL9_9BACT</name>
<reference evidence="2" key="1">
    <citation type="submission" date="2018-02" db="EMBL/GenBank/DDBJ databases">
        <authorList>
            <person name="Clavel T."/>
            <person name="Strowig T."/>
        </authorList>
    </citation>
    <scope>NUCLEOTIDE SEQUENCE [LARGE SCALE GENOMIC DNA]</scope>
    <source>
        <strain evidence="2">DSM 103720</strain>
    </source>
</reference>
<evidence type="ECO:0000313" key="1">
    <source>
        <dbReference type="EMBL" id="PWB02623.1"/>
    </source>
</evidence>
<dbReference type="Proteomes" id="UP000244905">
    <property type="component" value="Unassembled WGS sequence"/>
</dbReference>
<evidence type="ECO:0008006" key="3">
    <source>
        <dbReference type="Google" id="ProtNLM"/>
    </source>
</evidence>
<evidence type="ECO:0000313" key="2">
    <source>
        <dbReference type="Proteomes" id="UP000244905"/>
    </source>
</evidence>
<dbReference type="EMBL" id="PUEC01000011">
    <property type="protein sequence ID" value="PWB02623.1"/>
    <property type="molecule type" value="Genomic_DNA"/>
</dbReference>
<dbReference type="AlphaFoldDB" id="A0A2V1INL9"/>
<protein>
    <recommendedName>
        <fullName evidence="3">DUF4836 domain-containing protein</fullName>
    </recommendedName>
</protein>
<accession>A0A2V1INL9</accession>
<organism evidence="1 2">
    <name type="scientific">Duncaniella muris</name>
    <dbReference type="NCBI Taxonomy" id="2094150"/>
    <lineage>
        <taxon>Bacteria</taxon>
        <taxon>Pseudomonadati</taxon>
        <taxon>Bacteroidota</taxon>
        <taxon>Bacteroidia</taxon>
        <taxon>Bacteroidales</taxon>
        <taxon>Muribaculaceae</taxon>
        <taxon>Duncaniella</taxon>
    </lineage>
</organism>
<proteinExistence type="predicted"/>